<evidence type="ECO:0000313" key="3">
    <source>
        <dbReference type="RefSeq" id="XP_026675339.1"/>
    </source>
</evidence>
<feature type="compositionally biased region" description="Basic and acidic residues" evidence="1">
    <location>
        <begin position="13"/>
        <end position="35"/>
    </location>
</feature>
<feature type="compositionally biased region" description="Basic and acidic residues" evidence="1">
    <location>
        <begin position="352"/>
        <end position="383"/>
    </location>
</feature>
<name>A0AAJ7WG93_9HYME</name>
<sequence length="538" mass="62787">MWNGANSTEDSDDTKIMERQDTETESEDHYTAQKYQDVRRKQAESYHDLEHKCCSKCNQLCYEFESPELGRRRSRRAKDQLQHCPSCHCPPETIKYSIGRTNYPKNMDAVLNEYEDFLIDPTSRPFKKSQSYQLSPRLCRVSQCGHPAYGHHHSRKRQTSSHRRQCRNEQDPTLSIMKSILHSSANDTSYEYPRSVRNRKDGWRNDQIMSGITGAVEMDRDGDKYTQQKREQILKPRQQVDAMNKLNERYELGDYEDDDCLYTRGRLRFDFEEEKKKQARKKAENSPNRHSILKTCSAHSSSRIKNEDSLKSEIIDPSEFPKDEESLPKETENRLVKPSQRSTRQTENSPCRPDKEPAGNREEVRDDSLSDLAVKDEEQETSHRKNIYAGGDLDVDLHTTKSYILGLIDKVLNKKLSSSSDQQKNADSNRGLTTEQGIYIEIRRALQSDLCEPSAEDLLSQSKLNVDYIKHLKDLRWERMNHIQNELRELVKIQKFLDTYSPRQSMSAFQSHSAAVEQRIEDRQQQQYEEKQNLGSIS</sequence>
<keyword evidence="2" id="KW-1185">Reference proteome</keyword>
<gene>
    <name evidence="3" type="primary">LOC108632279</name>
</gene>
<feature type="region of interest" description="Disordered" evidence="1">
    <location>
        <begin position="508"/>
        <end position="538"/>
    </location>
</feature>
<feature type="compositionally biased region" description="Basic and acidic residues" evidence="1">
    <location>
        <begin position="304"/>
        <end position="335"/>
    </location>
</feature>
<feature type="compositionally biased region" description="Polar residues" evidence="1">
    <location>
        <begin position="339"/>
        <end position="349"/>
    </location>
</feature>
<dbReference type="AlphaFoldDB" id="A0AAJ7WG93"/>
<protein>
    <submittedName>
        <fullName evidence="3">Uncharacterized protein LOC108632279</fullName>
    </submittedName>
</protein>
<evidence type="ECO:0000313" key="2">
    <source>
        <dbReference type="Proteomes" id="UP000694925"/>
    </source>
</evidence>
<accession>A0AAJ7WG93</accession>
<dbReference type="Proteomes" id="UP000694925">
    <property type="component" value="Unplaced"/>
</dbReference>
<organism evidence="2 3">
    <name type="scientific">Ceratina calcarata</name>
    <dbReference type="NCBI Taxonomy" id="156304"/>
    <lineage>
        <taxon>Eukaryota</taxon>
        <taxon>Metazoa</taxon>
        <taxon>Ecdysozoa</taxon>
        <taxon>Arthropoda</taxon>
        <taxon>Hexapoda</taxon>
        <taxon>Insecta</taxon>
        <taxon>Pterygota</taxon>
        <taxon>Neoptera</taxon>
        <taxon>Endopterygota</taxon>
        <taxon>Hymenoptera</taxon>
        <taxon>Apocrita</taxon>
        <taxon>Aculeata</taxon>
        <taxon>Apoidea</taxon>
        <taxon>Anthophila</taxon>
        <taxon>Apidae</taxon>
        <taxon>Ceratina</taxon>
        <taxon>Zadontomerus</taxon>
    </lineage>
</organism>
<proteinExistence type="predicted"/>
<feature type="region of interest" description="Disordered" evidence="1">
    <location>
        <begin position="273"/>
        <end position="383"/>
    </location>
</feature>
<feature type="region of interest" description="Disordered" evidence="1">
    <location>
        <begin position="1"/>
        <end position="35"/>
    </location>
</feature>
<feature type="compositionally biased region" description="Basic residues" evidence="1">
    <location>
        <begin position="149"/>
        <end position="165"/>
    </location>
</feature>
<dbReference type="RefSeq" id="XP_026675339.1">
    <property type="nucleotide sequence ID" value="XM_026819538.1"/>
</dbReference>
<dbReference type="KEGG" id="ccal:108632279"/>
<reference evidence="3" key="1">
    <citation type="submission" date="2025-08" db="UniProtKB">
        <authorList>
            <consortium name="RefSeq"/>
        </authorList>
    </citation>
    <scope>IDENTIFICATION</scope>
    <source>
        <tissue evidence="3">Whole body</tissue>
    </source>
</reference>
<dbReference type="GeneID" id="108632279"/>
<feature type="compositionally biased region" description="Basic and acidic residues" evidence="1">
    <location>
        <begin position="518"/>
        <end position="532"/>
    </location>
</feature>
<feature type="region of interest" description="Disordered" evidence="1">
    <location>
        <begin position="149"/>
        <end position="170"/>
    </location>
</feature>
<evidence type="ECO:0000256" key="1">
    <source>
        <dbReference type="SAM" id="MobiDB-lite"/>
    </source>
</evidence>
<feature type="compositionally biased region" description="Basic and acidic residues" evidence="1">
    <location>
        <begin position="273"/>
        <end position="284"/>
    </location>
</feature>